<name>A0A4Y2CVV9_ARAVE</name>
<protein>
    <submittedName>
        <fullName evidence="1">Uncharacterized protein</fullName>
    </submittedName>
</protein>
<comment type="caution">
    <text evidence="1">The sequence shown here is derived from an EMBL/GenBank/DDBJ whole genome shotgun (WGS) entry which is preliminary data.</text>
</comment>
<reference evidence="1 2" key="1">
    <citation type="journal article" date="2019" name="Sci. Rep.">
        <title>Orb-weaving spider Araneus ventricosus genome elucidates the spidroin gene catalogue.</title>
        <authorList>
            <person name="Kono N."/>
            <person name="Nakamura H."/>
            <person name="Ohtoshi R."/>
            <person name="Moran D.A.P."/>
            <person name="Shinohara A."/>
            <person name="Yoshida Y."/>
            <person name="Fujiwara M."/>
            <person name="Mori M."/>
            <person name="Tomita M."/>
            <person name="Arakawa K."/>
        </authorList>
    </citation>
    <scope>NUCLEOTIDE SEQUENCE [LARGE SCALE GENOMIC DNA]</scope>
</reference>
<evidence type="ECO:0000313" key="2">
    <source>
        <dbReference type="Proteomes" id="UP000499080"/>
    </source>
</evidence>
<sequence>MGFEREDALKLKGKWQVFFSGWGPGVHEEVGGFSMLTAHTDRGIALRSRCGRWSETSCERPSHLFPIQLCSTRRLHRSRREMHLDVFIVSKTLPVIGSIT</sequence>
<dbReference type="AlphaFoldDB" id="A0A4Y2CVV9"/>
<dbReference type="EMBL" id="BGPR01000248">
    <property type="protein sequence ID" value="GBM07858.1"/>
    <property type="molecule type" value="Genomic_DNA"/>
</dbReference>
<gene>
    <name evidence="1" type="ORF">AVEN_96480_1</name>
</gene>
<accession>A0A4Y2CVV9</accession>
<dbReference type="Proteomes" id="UP000499080">
    <property type="component" value="Unassembled WGS sequence"/>
</dbReference>
<evidence type="ECO:0000313" key="1">
    <source>
        <dbReference type="EMBL" id="GBM07858.1"/>
    </source>
</evidence>
<organism evidence="1 2">
    <name type="scientific">Araneus ventricosus</name>
    <name type="common">Orbweaver spider</name>
    <name type="synonym">Epeira ventricosa</name>
    <dbReference type="NCBI Taxonomy" id="182803"/>
    <lineage>
        <taxon>Eukaryota</taxon>
        <taxon>Metazoa</taxon>
        <taxon>Ecdysozoa</taxon>
        <taxon>Arthropoda</taxon>
        <taxon>Chelicerata</taxon>
        <taxon>Arachnida</taxon>
        <taxon>Araneae</taxon>
        <taxon>Araneomorphae</taxon>
        <taxon>Entelegynae</taxon>
        <taxon>Araneoidea</taxon>
        <taxon>Araneidae</taxon>
        <taxon>Araneus</taxon>
    </lineage>
</organism>
<proteinExistence type="predicted"/>
<keyword evidence="2" id="KW-1185">Reference proteome</keyword>